<dbReference type="RefSeq" id="WP_015108683.1">
    <property type="nucleotide sequence ID" value="NC_019675.1"/>
</dbReference>
<feature type="transmembrane region" description="Helical" evidence="1">
    <location>
        <begin position="17"/>
        <end position="37"/>
    </location>
</feature>
<dbReference type="STRING" id="292564.Cyagr_1048"/>
<keyword evidence="1" id="KW-0812">Transmembrane</keyword>
<protein>
    <recommendedName>
        <fullName evidence="4">Biopolymer transport protein</fullName>
    </recommendedName>
</protein>
<name>K9P6N5_CYAGP</name>
<keyword evidence="1" id="KW-0472">Membrane</keyword>
<gene>
    <name evidence="2" type="ordered locus">Cyagr_1048</name>
</gene>
<evidence type="ECO:0000313" key="2">
    <source>
        <dbReference type="EMBL" id="AFY28229.1"/>
    </source>
</evidence>
<dbReference type="KEGG" id="cgc:Cyagr_1048"/>
<dbReference type="Gene3D" id="3.30.420.270">
    <property type="match status" value="1"/>
</dbReference>
<evidence type="ECO:0008006" key="4">
    <source>
        <dbReference type="Google" id="ProtNLM"/>
    </source>
</evidence>
<accession>K9P6N5</accession>
<keyword evidence="1" id="KW-1133">Transmembrane helix</keyword>
<evidence type="ECO:0000313" key="3">
    <source>
        <dbReference type="Proteomes" id="UP000010388"/>
    </source>
</evidence>
<dbReference type="AlphaFoldDB" id="K9P6N5"/>
<organism evidence="2 3">
    <name type="scientific">Cyanobium gracile (strain ATCC 27147 / PCC 6307)</name>
    <dbReference type="NCBI Taxonomy" id="292564"/>
    <lineage>
        <taxon>Bacteria</taxon>
        <taxon>Bacillati</taxon>
        <taxon>Cyanobacteriota</taxon>
        <taxon>Cyanophyceae</taxon>
        <taxon>Synechococcales</taxon>
        <taxon>Prochlorococcaceae</taxon>
        <taxon>Cyanobium</taxon>
    </lineage>
</organism>
<evidence type="ECO:0000256" key="1">
    <source>
        <dbReference type="SAM" id="Phobius"/>
    </source>
</evidence>
<proteinExistence type="predicted"/>
<sequence length="121" mass="12829">MNADAAPTPRWGPALDAVALGAMATGLALLSLALVLVPQRLAQRPASQGVVSLHLDADGQLRLWNQPVPPGQLAAVLQGLKDGRGQPTLRLIPEPDVPWGSVQQLMERLGRSDLPLELQLP</sequence>
<dbReference type="HOGENOM" id="CLU_2060245_0_0_3"/>
<dbReference type="Proteomes" id="UP000010388">
    <property type="component" value="Chromosome"/>
</dbReference>
<dbReference type="EMBL" id="CP003495">
    <property type="protein sequence ID" value="AFY28229.1"/>
    <property type="molecule type" value="Genomic_DNA"/>
</dbReference>
<dbReference type="OrthoDB" id="558528at2"/>
<reference evidence="3" key="1">
    <citation type="journal article" date="2013" name="Proc. Natl. Acad. Sci. U.S.A.">
        <title>Improving the coverage of the cyanobacterial phylum using diversity-driven genome sequencing.</title>
        <authorList>
            <person name="Shih P.M."/>
            <person name="Wu D."/>
            <person name="Latifi A."/>
            <person name="Axen S.D."/>
            <person name="Fewer D.P."/>
            <person name="Talla E."/>
            <person name="Calteau A."/>
            <person name="Cai F."/>
            <person name="Tandeau de Marsac N."/>
            <person name="Rippka R."/>
            <person name="Herdman M."/>
            <person name="Sivonen K."/>
            <person name="Coursin T."/>
            <person name="Laurent T."/>
            <person name="Goodwin L."/>
            <person name="Nolan M."/>
            <person name="Davenport K.W."/>
            <person name="Han C.S."/>
            <person name="Rubin E.M."/>
            <person name="Eisen J.A."/>
            <person name="Woyke T."/>
            <person name="Gugger M."/>
            <person name="Kerfeld C.A."/>
        </authorList>
    </citation>
    <scope>NUCLEOTIDE SEQUENCE [LARGE SCALE GENOMIC DNA]</scope>
    <source>
        <strain evidence="3">ATCC 27147 / PCC 6307</strain>
    </source>
</reference>
<dbReference type="eggNOG" id="COG0848">
    <property type="taxonomic scope" value="Bacteria"/>
</dbReference>